<dbReference type="InterPro" id="IPR017328">
    <property type="entry name" value="Sirtuin_class_I"/>
</dbReference>
<evidence type="ECO:0000256" key="4">
    <source>
        <dbReference type="ARBA" id="ARBA00022723"/>
    </source>
</evidence>
<evidence type="ECO:0000256" key="8">
    <source>
        <dbReference type="PIRSR" id="PIRSR037938-2"/>
    </source>
</evidence>
<dbReference type="SUPFAM" id="SSF52467">
    <property type="entry name" value="DHS-like NAD/FAD-binding domain"/>
    <property type="match status" value="1"/>
</dbReference>
<dbReference type="AlphaFoldDB" id="A0A4P9Y002"/>
<evidence type="ECO:0000256" key="2">
    <source>
        <dbReference type="ARBA" id="ARBA00012928"/>
    </source>
</evidence>
<feature type="binding site" evidence="8">
    <location>
        <begin position="76"/>
        <end position="79"/>
    </location>
    <ligand>
        <name>NAD(+)</name>
        <dbReference type="ChEBI" id="CHEBI:57540"/>
    </ligand>
</feature>
<dbReference type="InterPro" id="IPR029035">
    <property type="entry name" value="DHS-like_NAD/FAD-binding_dom"/>
</dbReference>
<evidence type="ECO:0000259" key="11">
    <source>
        <dbReference type="PROSITE" id="PS50305"/>
    </source>
</evidence>
<keyword evidence="5 9" id="KW-0862">Zinc</keyword>
<feature type="binding site" evidence="8">
    <location>
        <begin position="169"/>
        <end position="170"/>
    </location>
    <ligand>
        <name>NAD(+)</name>
        <dbReference type="ChEBI" id="CHEBI:57540"/>
    </ligand>
</feature>
<dbReference type="Gene3D" id="3.40.50.1220">
    <property type="entry name" value="TPP-binding domain"/>
    <property type="match status" value="1"/>
</dbReference>
<dbReference type="InterPro" id="IPR026591">
    <property type="entry name" value="Sirtuin_cat_small_dom_sf"/>
</dbReference>
<keyword evidence="4 9" id="KW-0479">Metal-binding</keyword>
<evidence type="ECO:0000313" key="13">
    <source>
        <dbReference type="Proteomes" id="UP000271241"/>
    </source>
</evidence>
<sequence>GIPDFRSPGTGLYDNLKRYDLPYAEAIFDIDYFAKKPEPFYALAKELYPGNFKPTISHYFIRLLAKRGMLLRQFTQNIDTLERRAGLDDDQIVEAHGSFHTASCVDCRDPADIEWVKERIFAGAIPQCRACSGPVKPNIVFFGEPLPSRFHTLAQEDFKKCDLLIVMGTSLKVQPFCSLMDRVSQRTPRLLINREAVGVGSNSTRGFDFNGERQKYRRDALFLGSCDDGCLQLAKLLGFEDELLELHRTEHHRLDQEMRAARDNHTDSSSGAEDALAEALERVKLSL</sequence>
<dbReference type="PANTHER" id="PTHR11085:SF6">
    <property type="entry name" value="NAD-DEPENDENT PROTEIN DEACETYLASE SIRTUIN-2"/>
    <property type="match status" value="1"/>
</dbReference>
<reference evidence="13" key="1">
    <citation type="journal article" date="2018" name="Nat. Microbiol.">
        <title>Leveraging single-cell genomics to expand the fungal tree of life.</title>
        <authorList>
            <person name="Ahrendt S.R."/>
            <person name="Quandt C.A."/>
            <person name="Ciobanu D."/>
            <person name="Clum A."/>
            <person name="Salamov A."/>
            <person name="Andreopoulos B."/>
            <person name="Cheng J.F."/>
            <person name="Woyke T."/>
            <person name="Pelin A."/>
            <person name="Henrissat B."/>
            <person name="Reynolds N.K."/>
            <person name="Benny G.L."/>
            <person name="Smith M.E."/>
            <person name="James T.Y."/>
            <person name="Grigoriev I.V."/>
        </authorList>
    </citation>
    <scope>NUCLEOTIDE SEQUENCE [LARGE SCALE GENOMIC DNA]</scope>
    <source>
        <strain evidence="13">RSA 1356</strain>
    </source>
</reference>
<feature type="active site" description="Proton acceptor" evidence="7 10">
    <location>
        <position position="96"/>
    </location>
</feature>
<dbReference type="PANTHER" id="PTHR11085">
    <property type="entry name" value="NAD-DEPENDENT PROTEIN DEACYLASE SIRTUIN-5, MITOCHONDRIAL-RELATED"/>
    <property type="match status" value="1"/>
</dbReference>
<evidence type="ECO:0000256" key="1">
    <source>
        <dbReference type="ARBA" id="ARBA00006924"/>
    </source>
</evidence>
<accession>A0A4P9Y002</accession>
<dbReference type="Pfam" id="PF02146">
    <property type="entry name" value="SIR2"/>
    <property type="match status" value="1"/>
</dbReference>
<keyword evidence="3" id="KW-0808">Transferase</keyword>
<dbReference type="Gene3D" id="3.30.1600.10">
    <property type="entry name" value="SIR2/SIRT2 'Small Domain"/>
    <property type="match status" value="1"/>
</dbReference>
<dbReference type="GO" id="GO:0046872">
    <property type="term" value="F:metal ion binding"/>
    <property type="evidence" value="ECO:0007669"/>
    <property type="project" value="UniProtKB-KW"/>
</dbReference>
<evidence type="ECO:0000256" key="6">
    <source>
        <dbReference type="ARBA" id="ARBA00023027"/>
    </source>
</evidence>
<dbReference type="InterPro" id="IPR050134">
    <property type="entry name" value="NAD-dep_sirtuin_deacylases"/>
</dbReference>
<comment type="cofactor">
    <cofactor evidence="9">
        <name>Zn(2+)</name>
        <dbReference type="ChEBI" id="CHEBI:29105"/>
    </cofactor>
    <text evidence="9">Binds 1 zinc ion per subunit.</text>
</comment>
<dbReference type="EC" id="2.3.1.286" evidence="2"/>
<feature type="binding site" evidence="8">
    <location>
        <begin position="4"/>
        <end position="6"/>
    </location>
    <ligand>
        <name>NAD(+)</name>
        <dbReference type="ChEBI" id="CHEBI:57540"/>
    </ligand>
</feature>
<name>A0A4P9Y002_9FUNG</name>
<feature type="domain" description="Deacetylase sirtuin-type" evidence="11">
    <location>
        <begin position="1"/>
        <end position="240"/>
    </location>
</feature>
<dbReference type="EMBL" id="KZ992428">
    <property type="protein sequence ID" value="RKP11070.1"/>
    <property type="molecule type" value="Genomic_DNA"/>
</dbReference>
<feature type="binding site" evidence="9 10">
    <location>
        <position position="107"/>
    </location>
    <ligand>
        <name>Zn(2+)</name>
        <dbReference type="ChEBI" id="CHEBI:29105"/>
    </ligand>
</feature>
<evidence type="ECO:0000256" key="10">
    <source>
        <dbReference type="PROSITE-ProRule" id="PRU00236"/>
    </source>
</evidence>
<keyword evidence="6 8" id="KW-0520">NAD</keyword>
<feature type="binding site" evidence="9 10">
    <location>
        <position position="104"/>
    </location>
    <ligand>
        <name>Zn(2+)</name>
        <dbReference type="ChEBI" id="CHEBI:29105"/>
    </ligand>
</feature>
<keyword evidence="13" id="KW-1185">Reference proteome</keyword>
<gene>
    <name evidence="12" type="ORF">THASP1DRAFT_12043</name>
</gene>
<evidence type="ECO:0000256" key="5">
    <source>
        <dbReference type="ARBA" id="ARBA00022833"/>
    </source>
</evidence>
<evidence type="ECO:0000256" key="3">
    <source>
        <dbReference type="ARBA" id="ARBA00022679"/>
    </source>
</evidence>
<evidence type="ECO:0000256" key="9">
    <source>
        <dbReference type="PIRSR" id="PIRSR037938-3"/>
    </source>
</evidence>
<proteinExistence type="inferred from homology"/>
<feature type="binding site" evidence="8">
    <location>
        <position position="226"/>
    </location>
    <ligand>
        <name>NAD(+)</name>
        <dbReference type="ChEBI" id="CHEBI:57540"/>
    </ligand>
</feature>
<organism evidence="12 13">
    <name type="scientific">Thamnocephalis sphaerospora</name>
    <dbReference type="NCBI Taxonomy" id="78915"/>
    <lineage>
        <taxon>Eukaryota</taxon>
        <taxon>Fungi</taxon>
        <taxon>Fungi incertae sedis</taxon>
        <taxon>Zoopagomycota</taxon>
        <taxon>Zoopagomycotina</taxon>
        <taxon>Zoopagomycetes</taxon>
        <taxon>Zoopagales</taxon>
        <taxon>Sigmoideomycetaceae</taxon>
        <taxon>Thamnocephalis</taxon>
    </lineage>
</organism>
<dbReference type="GO" id="GO:0070403">
    <property type="term" value="F:NAD+ binding"/>
    <property type="evidence" value="ECO:0007669"/>
    <property type="project" value="InterPro"/>
</dbReference>
<feature type="non-terminal residue" evidence="12">
    <location>
        <position position="1"/>
    </location>
</feature>
<dbReference type="OrthoDB" id="420264at2759"/>
<dbReference type="GO" id="GO:0017136">
    <property type="term" value="F:histone deacetylase activity, NAD-dependent"/>
    <property type="evidence" value="ECO:0007669"/>
    <property type="project" value="InterPro"/>
</dbReference>
<comment type="similarity">
    <text evidence="1">Belongs to the sirtuin family. Class I subfamily.</text>
</comment>
<dbReference type="PIRSF" id="PIRSF037938">
    <property type="entry name" value="SIR2_euk"/>
    <property type="match status" value="1"/>
</dbReference>
<dbReference type="PROSITE" id="PS50305">
    <property type="entry name" value="SIRTUIN"/>
    <property type="match status" value="1"/>
</dbReference>
<evidence type="ECO:0000313" key="12">
    <source>
        <dbReference type="EMBL" id="RKP11070.1"/>
    </source>
</evidence>
<dbReference type="CDD" id="cd01408">
    <property type="entry name" value="SIRT1"/>
    <property type="match status" value="1"/>
</dbReference>
<feature type="binding site" evidence="8">
    <location>
        <begin position="193"/>
        <end position="195"/>
    </location>
    <ligand>
        <name>NAD(+)</name>
        <dbReference type="ChEBI" id="CHEBI:57540"/>
    </ligand>
</feature>
<dbReference type="Proteomes" id="UP000271241">
    <property type="component" value="Unassembled WGS sequence"/>
</dbReference>
<protein>
    <recommendedName>
        <fullName evidence="2">protein acetyllysine N-acetyltransferase</fullName>
        <ecNumber evidence="2">2.3.1.286</ecNumber>
    </recommendedName>
</protein>
<dbReference type="InterPro" id="IPR026590">
    <property type="entry name" value="Ssirtuin_cat_dom"/>
</dbReference>
<feature type="binding site" evidence="9 10">
    <location>
        <position position="128"/>
    </location>
    <ligand>
        <name>Zn(2+)</name>
        <dbReference type="ChEBI" id="CHEBI:29105"/>
    </ligand>
</feature>
<feature type="binding site" evidence="9 10">
    <location>
        <position position="131"/>
    </location>
    <ligand>
        <name>Zn(2+)</name>
        <dbReference type="ChEBI" id="CHEBI:29105"/>
    </ligand>
</feature>
<dbReference type="GO" id="GO:0005634">
    <property type="term" value="C:nucleus"/>
    <property type="evidence" value="ECO:0007669"/>
    <property type="project" value="TreeGrafter"/>
</dbReference>
<dbReference type="STRING" id="78915.A0A4P9Y002"/>
<evidence type="ECO:0000256" key="7">
    <source>
        <dbReference type="PIRSR" id="PIRSR037938-1"/>
    </source>
</evidence>
<dbReference type="InterPro" id="IPR003000">
    <property type="entry name" value="Sirtuin"/>
</dbReference>